<evidence type="ECO:0000313" key="2">
    <source>
        <dbReference type="EMBL" id="KAF2995526.1"/>
    </source>
</evidence>
<feature type="compositionally biased region" description="Pro residues" evidence="1">
    <location>
        <begin position="241"/>
        <end position="254"/>
    </location>
</feature>
<feature type="region of interest" description="Disordered" evidence="1">
    <location>
        <begin position="196"/>
        <end position="277"/>
    </location>
</feature>
<sequence length="429" mass="46959">MARRPQTRRVGIAKLYLLQFYSPHLSGFDCGPCQQKALEEKWKIKLETAELFLSKLKEKDFPGVREVSALVEQLRDEMTDAMWSTRMLFPHAHKARVGRLSLGYFEKRGSPLRYELLPDDIPDDPVAFDYSDPGHEYNYSYIASTDPLHPVDANYTDLMDDADTSWASEHLTAEELAGASDDAGFDEAQADIAWEGNTGENTGTDIPGAGEQTSSDAKLDKFEADTRAKPDSWTWNGDIGPGPPETPELPPRPSPASQTHPTPATSPTNPSAEESQEAATHIELIIHEFWRTVNSNAASSPPPQPTTLASELPAQLSSLHISALPHSQTTQQSSQPPQPSPTPLHFLTDGSYSPPPASSPSTPSDTKLADATPPTPMQAHYAHHRARLNATKRTAGDNTAFYAEWLCLSRCEIRDVEGPEGRAVPDPGC</sequence>
<feature type="compositionally biased region" description="Low complexity" evidence="1">
    <location>
        <begin position="259"/>
        <end position="272"/>
    </location>
</feature>
<name>A0A9P4W4H1_CURKU</name>
<dbReference type="Proteomes" id="UP000801428">
    <property type="component" value="Unassembled WGS sequence"/>
</dbReference>
<gene>
    <name evidence="2" type="ORF">E8E13_002063</name>
</gene>
<dbReference type="AlphaFoldDB" id="A0A9P4W4H1"/>
<reference evidence="2" key="1">
    <citation type="submission" date="2019-04" db="EMBL/GenBank/DDBJ databases">
        <title>Sequencing of skin fungus with MAO and IRED activity.</title>
        <authorList>
            <person name="Marsaioli A.J."/>
            <person name="Bonatto J.M.C."/>
            <person name="Reis Junior O."/>
        </authorList>
    </citation>
    <scope>NUCLEOTIDE SEQUENCE</scope>
    <source>
        <strain evidence="2">30M1</strain>
    </source>
</reference>
<protein>
    <submittedName>
        <fullName evidence="2">Uncharacterized protein</fullName>
    </submittedName>
</protein>
<keyword evidence="3" id="KW-1185">Reference proteome</keyword>
<evidence type="ECO:0000256" key="1">
    <source>
        <dbReference type="SAM" id="MobiDB-lite"/>
    </source>
</evidence>
<feature type="compositionally biased region" description="Basic and acidic residues" evidence="1">
    <location>
        <begin position="217"/>
        <end position="230"/>
    </location>
</feature>
<proteinExistence type="predicted"/>
<feature type="region of interest" description="Disordered" evidence="1">
    <location>
        <begin position="324"/>
        <end position="377"/>
    </location>
</feature>
<organism evidence="2 3">
    <name type="scientific">Curvularia kusanoi</name>
    <name type="common">Cochliobolus kusanoi</name>
    <dbReference type="NCBI Taxonomy" id="90978"/>
    <lineage>
        <taxon>Eukaryota</taxon>
        <taxon>Fungi</taxon>
        <taxon>Dikarya</taxon>
        <taxon>Ascomycota</taxon>
        <taxon>Pezizomycotina</taxon>
        <taxon>Dothideomycetes</taxon>
        <taxon>Pleosporomycetidae</taxon>
        <taxon>Pleosporales</taxon>
        <taxon>Pleosporineae</taxon>
        <taxon>Pleosporaceae</taxon>
        <taxon>Curvularia</taxon>
    </lineage>
</organism>
<evidence type="ECO:0000313" key="3">
    <source>
        <dbReference type="Proteomes" id="UP000801428"/>
    </source>
</evidence>
<dbReference type="OrthoDB" id="3933435at2759"/>
<comment type="caution">
    <text evidence="2">The sequence shown here is derived from an EMBL/GenBank/DDBJ whole genome shotgun (WGS) entry which is preliminary data.</text>
</comment>
<accession>A0A9P4W4H1</accession>
<dbReference type="EMBL" id="SWKU01000032">
    <property type="protein sequence ID" value="KAF2995526.1"/>
    <property type="molecule type" value="Genomic_DNA"/>
</dbReference>